<keyword evidence="3" id="KW-1185">Reference proteome</keyword>
<comment type="caution">
    <text evidence="2">The sequence shown here is derived from an EMBL/GenBank/DDBJ whole genome shotgun (WGS) entry which is preliminary data.</text>
</comment>
<dbReference type="Gene3D" id="3.40.50.150">
    <property type="entry name" value="Vaccinia Virus protein VP39"/>
    <property type="match status" value="1"/>
</dbReference>
<accession>A0A5A5TCM8</accession>
<dbReference type="OrthoDB" id="9797252at2"/>
<evidence type="ECO:0000313" key="3">
    <source>
        <dbReference type="Proteomes" id="UP000322530"/>
    </source>
</evidence>
<dbReference type="InterPro" id="IPR029063">
    <property type="entry name" value="SAM-dependent_MTases_sf"/>
</dbReference>
<dbReference type="Pfam" id="PF13649">
    <property type="entry name" value="Methyltransf_25"/>
    <property type="match status" value="1"/>
</dbReference>
<dbReference type="SUPFAM" id="SSF53335">
    <property type="entry name" value="S-adenosyl-L-methionine-dependent methyltransferases"/>
    <property type="match status" value="1"/>
</dbReference>
<feature type="domain" description="Methyltransferase" evidence="1">
    <location>
        <begin position="50"/>
        <end position="95"/>
    </location>
</feature>
<name>A0A5A5TCM8_9CHLR</name>
<dbReference type="CDD" id="cd02440">
    <property type="entry name" value="AdoMet_MTases"/>
    <property type="match status" value="1"/>
</dbReference>
<reference evidence="2 3" key="1">
    <citation type="submission" date="2019-01" db="EMBL/GenBank/DDBJ databases">
        <title>Draft genome sequence of Dictyobacter sp. Uno17.</title>
        <authorList>
            <person name="Wang C.M."/>
            <person name="Zheng Y."/>
            <person name="Sakai Y."/>
            <person name="Abe K."/>
            <person name="Yokota A."/>
            <person name="Yabe S."/>
        </authorList>
    </citation>
    <scope>NUCLEOTIDE SEQUENCE [LARGE SCALE GENOMIC DNA]</scope>
    <source>
        <strain evidence="2 3">Uno17</strain>
    </source>
</reference>
<evidence type="ECO:0000259" key="1">
    <source>
        <dbReference type="Pfam" id="PF13649"/>
    </source>
</evidence>
<gene>
    <name evidence="2" type="ORF">KDI_25090</name>
</gene>
<protein>
    <recommendedName>
        <fullName evidence="1">Methyltransferase domain-containing protein</fullName>
    </recommendedName>
</protein>
<dbReference type="Proteomes" id="UP000322530">
    <property type="component" value="Unassembled WGS sequence"/>
</dbReference>
<dbReference type="InterPro" id="IPR041698">
    <property type="entry name" value="Methyltransf_25"/>
</dbReference>
<proteinExistence type="predicted"/>
<organism evidence="2 3">
    <name type="scientific">Dictyobacter arantiisoli</name>
    <dbReference type="NCBI Taxonomy" id="2014874"/>
    <lineage>
        <taxon>Bacteria</taxon>
        <taxon>Bacillati</taxon>
        <taxon>Chloroflexota</taxon>
        <taxon>Ktedonobacteria</taxon>
        <taxon>Ktedonobacterales</taxon>
        <taxon>Dictyobacteraceae</taxon>
        <taxon>Dictyobacter</taxon>
    </lineage>
</organism>
<evidence type="ECO:0000313" key="2">
    <source>
        <dbReference type="EMBL" id="GCF08945.1"/>
    </source>
</evidence>
<sequence length="132" mass="14600">MQEKPEYLMQEHAAAFTDEDVAAAYLLRPAYPVGTFDILRDLIQDEPCSILDAGCGNGNLARSLAARDADIERIDAVDYAQAMLEQVRQLMIMSSPIMHVVVFHAPGCSPAMPRPLIGRRVRSCGRAIPMVW</sequence>
<dbReference type="AlphaFoldDB" id="A0A5A5TCM8"/>
<dbReference type="EMBL" id="BIXY01000033">
    <property type="protein sequence ID" value="GCF08945.1"/>
    <property type="molecule type" value="Genomic_DNA"/>
</dbReference>